<dbReference type="PROSITE" id="PS51257">
    <property type="entry name" value="PROKAR_LIPOPROTEIN"/>
    <property type="match status" value="1"/>
</dbReference>
<protein>
    <submittedName>
        <fullName evidence="3">Uncharacterized protein</fullName>
    </submittedName>
</protein>
<name>A0ABX3HJB6_PAEBO</name>
<feature type="signal peptide" evidence="2">
    <location>
        <begin position="1"/>
        <end position="28"/>
    </location>
</feature>
<dbReference type="EMBL" id="MPTB01000009">
    <property type="protein sequence ID" value="OMD49534.1"/>
    <property type="molecule type" value="Genomic_DNA"/>
</dbReference>
<proteinExistence type="predicted"/>
<evidence type="ECO:0000313" key="4">
    <source>
        <dbReference type="Proteomes" id="UP000187412"/>
    </source>
</evidence>
<comment type="caution">
    <text evidence="3">The sequence shown here is derived from an EMBL/GenBank/DDBJ whole genome shotgun (WGS) entry which is preliminary data.</text>
</comment>
<evidence type="ECO:0000313" key="3">
    <source>
        <dbReference type="EMBL" id="OMD49534.1"/>
    </source>
</evidence>
<feature type="chain" id="PRO_5046325867" evidence="2">
    <location>
        <begin position="29"/>
        <end position="81"/>
    </location>
</feature>
<keyword evidence="4" id="KW-1185">Reference proteome</keyword>
<dbReference type="Proteomes" id="UP000187412">
    <property type="component" value="Unassembled WGS sequence"/>
</dbReference>
<evidence type="ECO:0000256" key="1">
    <source>
        <dbReference type="SAM" id="MobiDB-lite"/>
    </source>
</evidence>
<feature type="compositionally biased region" description="Gly residues" evidence="1">
    <location>
        <begin position="46"/>
        <end position="81"/>
    </location>
</feature>
<feature type="region of interest" description="Disordered" evidence="1">
    <location>
        <begin position="36"/>
        <end position="81"/>
    </location>
</feature>
<organism evidence="3 4">
    <name type="scientific">Paenibacillus borealis</name>
    <dbReference type="NCBI Taxonomy" id="160799"/>
    <lineage>
        <taxon>Bacteria</taxon>
        <taxon>Bacillati</taxon>
        <taxon>Bacillota</taxon>
        <taxon>Bacilli</taxon>
        <taxon>Bacillales</taxon>
        <taxon>Paenibacillaceae</taxon>
        <taxon>Paenibacillus</taxon>
    </lineage>
</organism>
<evidence type="ECO:0000256" key="2">
    <source>
        <dbReference type="SAM" id="SignalP"/>
    </source>
</evidence>
<keyword evidence="2" id="KW-0732">Signal</keyword>
<gene>
    <name evidence="3" type="ORF">BSK56_09275</name>
</gene>
<sequence length="81" mass="8061">MRTKRYSIFLLAAVLGCSLVLTSCEAITAQKITKTDSGSRMNGFPGVNGGTDRGGAGQGIKGGGPGRSGSQGTDGGQGGRQ</sequence>
<reference evidence="3 4" key="1">
    <citation type="submission" date="2016-10" db="EMBL/GenBank/DDBJ databases">
        <title>Paenibacillus species isolates.</title>
        <authorList>
            <person name="Beno S.M."/>
        </authorList>
    </citation>
    <scope>NUCLEOTIDE SEQUENCE [LARGE SCALE GENOMIC DNA]</scope>
    <source>
        <strain evidence="3 4">FSL H7-0744</strain>
    </source>
</reference>
<accession>A0ABX3HJB6</accession>
<dbReference type="RefSeq" id="WP_076110264.1">
    <property type="nucleotide sequence ID" value="NZ_MPTB01000009.1"/>
</dbReference>